<dbReference type="PROSITE" id="PS50873">
    <property type="entry name" value="PEROXIDASE_4"/>
    <property type="match status" value="1"/>
</dbReference>
<feature type="site" description="Transition state stabilizer" evidence="12">
    <location>
        <position position="70"/>
    </location>
</feature>
<dbReference type="PANTHER" id="PTHR31388:SF220">
    <property type="entry name" value="PEROXIDASE"/>
    <property type="match status" value="1"/>
</dbReference>
<keyword evidence="9" id="KW-0376">Hydrogen peroxide</keyword>
<dbReference type="GO" id="GO:0046872">
    <property type="term" value="F:metal ion binding"/>
    <property type="evidence" value="ECO:0007669"/>
    <property type="project" value="UniProtKB-KW"/>
</dbReference>
<dbReference type="Gene3D" id="1.10.520.10">
    <property type="match status" value="2"/>
</dbReference>
<feature type="domain" description="Plant heme peroxidase family profile" evidence="14">
    <location>
        <begin position="33"/>
        <end position="134"/>
    </location>
</feature>
<comment type="cofactor">
    <cofactor evidence="11">
        <name>Ca(2+)</name>
        <dbReference type="ChEBI" id="CHEBI:29108"/>
    </cofactor>
    <text evidence="11">Binds 2 calcium ions per subunit.</text>
</comment>
<organism evidence="15">
    <name type="scientific">Aegilops tauschii</name>
    <name type="common">Tausch's goatgrass</name>
    <name type="synonym">Aegilops squarrosa</name>
    <dbReference type="NCBI Taxonomy" id="37682"/>
    <lineage>
        <taxon>Eukaryota</taxon>
        <taxon>Viridiplantae</taxon>
        <taxon>Streptophyta</taxon>
        <taxon>Embryophyta</taxon>
        <taxon>Tracheophyta</taxon>
        <taxon>Spermatophyta</taxon>
        <taxon>Magnoliopsida</taxon>
        <taxon>Liliopsida</taxon>
        <taxon>Poales</taxon>
        <taxon>Poaceae</taxon>
        <taxon>BOP clade</taxon>
        <taxon>Pooideae</taxon>
        <taxon>Triticodae</taxon>
        <taxon>Triticeae</taxon>
        <taxon>Triticinae</taxon>
        <taxon>Aegilops</taxon>
    </lineage>
</organism>
<dbReference type="PROSITE" id="PS00436">
    <property type="entry name" value="PEROXIDASE_2"/>
    <property type="match status" value="1"/>
</dbReference>
<protein>
    <submittedName>
        <fullName evidence="15">Peroxidase P7</fullName>
    </submittedName>
</protein>
<evidence type="ECO:0000256" key="3">
    <source>
        <dbReference type="ARBA" id="ARBA00022559"/>
    </source>
</evidence>
<evidence type="ECO:0000256" key="2">
    <source>
        <dbReference type="ARBA" id="ARBA00001970"/>
    </source>
</evidence>
<comment type="similarity">
    <text evidence="13">Belongs to the peroxidase family.</text>
</comment>
<sequence>MAVSPSAARPRPILLLAASVVAVAVLARGARAQLSAGFYSASCPTVQGAVRQVMSQAVINDTRTGAAILRLFFHDCFVNELFNNGAVDSLVRLYSANPAAFSADFAASMINLGNVSPLTGSSGEIRLDCRKVNS</sequence>
<keyword evidence="4" id="KW-0349">Heme</keyword>
<evidence type="ECO:0000256" key="13">
    <source>
        <dbReference type="RuleBase" id="RU004241"/>
    </source>
</evidence>
<evidence type="ECO:0000256" key="9">
    <source>
        <dbReference type="ARBA" id="ARBA00023324"/>
    </source>
</evidence>
<dbReference type="InterPro" id="IPR002016">
    <property type="entry name" value="Haem_peroxidase"/>
</dbReference>
<evidence type="ECO:0000259" key="14">
    <source>
        <dbReference type="PROSITE" id="PS50873"/>
    </source>
</evidence>
<feature type="active site" description="Proton acceptor" evidence="10">
    <location>
        <position position="74"/>
    </location>
</feature>
<reference evidence="15" key="1">
    <citation type="submission" date="2015-06" db="UniProtKB">
        <authorList>
            <consortium name="EnsemblPlants"/>
        </authorList>
    </citation>
    <scope>IDENTIFICATION</scope>
</reference>
<dbReference type="PANTHER" id="PTHR31388">
    <property type="entry name" value="PEROXIDASE 72-RELATED"/>
    <property type="match status" value="1"/>
</dbReference>
<keyword evidence="6 11" id="KW-0106">Calcium</keyword>
<dbReference type="Gene3D" id="1.10.420.10">
    <property type="entry name" value="Peroxidase, domain 2"/>
    <property type="match status" value="1"/>
</dbReference>
<dbReference type="InterPro" id="IPR010255">
    <property type="entry name" value="Haem_peroxidase_sf"/>
</dbReference>
<evidence type="ECO:0000256" key="1">
    <source>
        <dbReference type="ARBA" id="ARBA00000189"/>
    </source>
</evidence>
<dbReference type="PRINTS" id="PR00461">
    <property type="entry name" value="PLPEROXIDASE"/>
</dbReference>
<dbReference type="SUPFAM" id="SSF48113">
    <property type="entry name" value="Heme-dependent peroxidases"/>
    <property type="match status" value="2"/>
</dbReference>
<dbReference type="GO" id="GO:0006979">
    <property type="term" value="P:response to oxidative stress"/>
    <property type="evidence" value="ECO:0007669"/>
    <property type="project" value="InterPro"/>
</dbReference>
<accession>M8B9Y7</accession>
<proteinExistence type="inferred from homology"/>
<evidence type="ECO:0000256" key="12">
    <source>
        <dbReference type="PIRSR" id="PIRSR600823-4"/>
    </source>
</evidence>
<evidence type="ECO:0000256" key="8">
    <source>
        <dbReference type="ARBA" id="ARBA00023004"/>
    </source>
</evidence>
<dbReference type="GO" id="GO:0020037">
    <property type="term" value="F:heme binding"/>
    <property type="evidence" value="ECO:0007669"/>
    <property type="project" value="InterPro"/>
</dbReference>
<evidence type="ECO:0000256" key="4">
    <source>
        <dbReference type="ARBA" id="ARBA00022617"/>
    </source>
</evidence>
<keyword evidence="3" id="KW-0575">Peroxidase</keyword>
<evidence type="ECO:0000256" key="7">
    <source>
        <dbReference type="ARBA" id="ARBA00023002"/>
    </source>
</evidence>
<evidence type="ECO:0000256" key="6">
    <source>
        <dbReference type="ARBA" id="ARBA00022837"/>
    </source>
</evidence>
<evidence type="ECO:0000256" key="5">
    <source>
        <dbReference type="ARBA" id="ARBA00022723"/>
    </source>
</evidence>
<evidence type="ECO:0000313" key="15">
    <source>
        <dbReference type="EnsemblPlants" id="EMT10455"/>
    </source>
</evidence>
<keyword evidence="8" id="KW-0408">Iron</keyword>
<dbReference type="GO" id="GO:0140825">
    <property type="term" value="F:lactoperoxidase activity"/>
    <property type="evidence" value="ECO:0007669"/>
    <property type="project" value="UniProtKB-EC"/>
</dbReference>
<dbReference type="InterPro" id="IPR000823">
    <property type="entry name" value="Peroxidase_pln"/>
</dbReference>
<dbReference type="AlphaFoldDB" id="M8B9Y7"/>
<dbReference type="Pfam" id="PF00141">
    <property type="entry name" value="peroxidase"/>
    <property type="match status" value="1"/>
</dbReference>
<evidence type="ECO:0000256" key="11">
    <source>
        <dbReference type="PIRSR" id="PIRSR600823-3"/>
    </source>
</evidence>
<comment type="catalytic activity">
    <reaction evidence="1">
        <text>2 a phenolic donor + H2O2 = 2 a phenolic radical donor + 2 H2O</text>
        <dbReference type="Rhea" id="RHEA:56136"/>
        <dbReference type="ChEBI" id="CHEBI:15377"/>
        <dbReference type="ChEBI" id="CHEBI:16240"/>
        <dbReference type="ChEBI" id="CHEBI:139520"/>
        <dbReference type="ChEBI" id="CHEBI:139521"/>
        <dbReference type="EC" id="1.11.1.7"/>
    </reaction>
</comment>
<keyword evidence="5 11" id="KW-0479">Metal-binding</keyword>
<feature type="binding site" evidence="11">
    <location>
        <position position="78"/>
    </location>
    <ligand>
        <name>Ca(2+)</name>
        <dbReference type="ChEBI" id="CHEBI:29108"/>
        <label>1</label>
    </ligand>
</feature>
<dbReference type="InterPro" id="IPR019794">
    <property type="entry name" value="Peroxidases_AS"/>
</dbReference>
<comment type="cofactor">
    <cofactor evidence="2">
        <name>heme b</name>
        <dbReference type="ChEBI" id="CHEBI:60344"/>
    </cofactor>
</comment>
<keyword evidence="7" id="KW-0560">Oxidoreductase</keyword>
<name>M8B9Y7_AEGTA</name>
<evidence type="ECO:0000256" key="10">
    <source>
        <dbReference type="PIRSR" id="PIRSR600823-1"/>
    </source>
</evidence>
<dbReference type="GO" id="GO:0042744">
    <property type="term" value="P:hydrogen peroxide catabolic process"/>
    <property type="evidence" value="ECO:0007669"/>
    <property type="project" value="UniProtKB-KW"/>
</dbReference>
<dbReference type="EnsemblPlants" id="EMT10455">
    <property type="protein sequence ID" value="EMT10455"/>
    <property type="gene ID" value="F775_00307"/>
</dbReference>
<feature type="binding site" evidence="11">
    <location>
        <position position="75"/>
    </location>
    <ligand>
        <name>Ca(2+)</name>
        <dbReference type="ChEBI" id="CHEBI:29108"/>
        <label>1</label>
    </ligand>
</feature>